<keyword evidence="3" id="KW-1133">Transmembrane helix</keyword>
<evidence type="ECO:0000256" key="4">
    <source>
        <dbReference type="ARBA" id="ARBA00023136"/>
    </source>
</evidence>
<dbReference type="VEuPathDB" id="FungiDB:BD410DRAFT_474795"/>
<name>A0A4Y7QGW5_9AGAM</name>
<keyword evidence="2" id="KW-0812">Transmembrane</keyword>
<accession>A0A4Y7QGW5</accession>
<dbReference type="EMBL" id="ML170160">
    <property type="protein sequence ID" value="TDL26904.1"/>
    <property type="molecule type" value="Genomic_DNA"/>
</dbReference>
<dbReference type="GO" id="GO:0005886">
    <property type="term" value="C:plasma membrane"/>
    <property type="evidence" value="ECO:0007669"/>
    <property type="project" value="TreeGrafter"/>
</dbReference>
<evidence type="ECO:0000256" key="2">
    <source>
        <dbReference type="ARBA" id="ARBA00022692"/>
    </source>
</evidence>
<dbReference type="PANTHER" id="PTHR23502:SF60">
    <property type="entry name" value="MAJOR FACILITATOR SUPERFAMILY (MFS) PROFILE DOMAIN-CONTAINING PROTEIN-RELATED"/>
    <property type="match status" value="1"/>
</dbReference>
<keyword evidence="4" id="KW-0472">Membrane</keyword>
<dbReference type="STRING" id="50990.A0A4Y7QGW5"/>
<organism evidence="5 6">
    <name type="scientific">Rickenella mellea</name>
    <dbReference type="NCBI Taxonomy" id="50990"/>
    <lineage>
        <taxon>Eukaryota</taxon>
        <taxon>Fungi</taxon>
        <taxon>Dikarya</taxon>
        <taxon>Basidiomycota</taxon>
        <taxon>Agaricomycotina</taxon>
        <taxon>Agaricomycetes</taxon>
        <taxon>Hymenochaetales</taxon>
        <taxon>Rickenellaceae</taxon>
        <taxon>Rickenella</taxon>
    </lineage>
</organism>
<reference evidence="5 6" key="1">
    <citation type="submission" date="2018-06" db="EMBL/GenBank/DDBJ databases">
        <title>A transcriptomic atlas of mushroom development highlights an independent origin of complex multicellularity.</title>
        <authorList>
            <consortium name="DOE Joint Genome Institute"/>
            <person name="Krizsan K."/>
            <person name="Almasi E."/>
            <person name="Merenyi Z."/>
            <person name="Sahu N."/>
            <person name="Viragh M."/>
            <person name="Koszo T."/>
            <person name="Mondo S."/>
            <person name="Kiss B."/>
            <person name="Balint B."/>
            <person name="Kues U."/>
            <person name="Barry K."/>
            <person name="Hegedus J.C."/>
            <person name="Henrissat B."/>
            <person name="Johnson J."/>
            <person name="Lipzen A."/>
            <person name="Ohm R."/>
            <person name="Nagy I."/>
            <person name="Pangilinan J."/>
            <person name="Yan J."/>
            <person name="Xiong Y."/>
            <person name="Grigoriev I.V."/>
            <person name="Hibbett D.S."/>
            <person name="Nagy L.G."/>
        </authorList>
    </citation>
    <scope>NUCLEOTIDE SEQUENCE [LARGE SCALE GENOMIC DNA]</scope>
    <source>
        <strain evidence="5 6">SZMC22713</strain>
    </source>
</reference>
<dbReference type="PANTHER" id="PTHR23502">
    <property type="entry name" value="MAJOR FACILITATOR SUPERFAMILY"/>
    <property type="match status" value="1"/>
</dbReference>
<sequence>MLAATMLPIGLLIFGWTSERRDFWLIPDFGVFVFSVEIWGNWTCMQTYLVCTGSVSSAKLELPSPRSTTTLSMLQSTISGVSSFRLSAPAGFGFPLFASDLYGKMGDEWGTTVLALLCLAIGSPAPFISTGTVLHCERGVNPLWLNSTPFRFPVHQVHQIHRKMKRLDCDGPNPQFPRAGVRSATIFSTNICFAQPPPQ</sequence>
<keyword evidence="6" id="KW-1185">Reference proteome</keyword>
<evidence type="ECO:0000256" key="1">
    <source>
        <dbReference type="ARBA" id="ARBA00004141"/>
    </source>
</evidence>
<dbReference type="AlphaFoldDB" id="A0A4Y7QGW5"/>
<dbReference type="GO" id="GO:0022857">
    <property type="term" value="F:transmembrane transporter activity"/>
    <property type="evidence" value="ECO:0007669"/>
    <property type="project" value="TreeGrafter"/>
</dbReference>
<protein>
    <submittedName>
        <fullName evidence="5">Uncharacterized protein</fullName>
    </submittedName>
</protein>
<dbReference type="Proteomes" id="UP000294933">
    <property type="component" value="Unassembled WGS sequence"/>
</dbReference>
<evidence type="ECO:0000256" key="3">
    <source>
        <dbReference type="ARBA" id="ARBA00022989"/>
    </source>
</evidence>
<evidence type="ECO:0000313" key="6">
    <source>
        <dbReference type="Proteomes" id="UP000294933"/>
    </source>
</evidence>
<comment type="subcellular location">
    <subcellularLocation>
        <location evidence="1">Membrane</location>
        <topology evidence="1">Multi-pass membrane protein</topology>
    </subcellularLocation>
</comment>
<evidence type="ECO:0000313" key="5">
    <source>
        <dbReference type="EMBL" id="TDL26904.1"/>
    </source>
</evidence>
<proteinExistence type="predicted"/>
<dbReference type="OrthoDB" id="6770063at2759"/>
<gene>
    <name evidence="5" type="ORF">BD410DRAFT_474795</name>
</gene>